<proteinExistence type="predicted"/>
<accession>A0A4R5ADP2</accession>
<dbReference type="SUPFAM" id="SSF52317">
    <property type="entry name" value="Class I glutamine amidotransferase-like"/>
    <property type="match status" value="1"/>
</dbReference>
<dbReference type="OrthoDB" id="9758209at2"/>
<sequence>MDRARPAAPHRGSHARDHRFGRHGFTGDRADHGGGRSRCALRGRRRRLAHAVVRGPRCLLRSRRDVSERHRRIVTGTRHTVIPEERTPLTTNVELSSIQPPADELLDHADVHRAAERLARSPRVRVEELGHSHEGRVVNAIVVGRPDVVADPGPVQELARCWSLPFPQDDGDATWPEDTPIPVLFVASNYGNEAAQTEALVQIAQRVAEDTPENQRLLDRLVVLIVPLLNPDGRERALETWRRHPAATAVTAYGNHYDVQVAREYLHLLEPETAALAELVRRWHPVLVWEVHEDSINLGRQFDETCLCPPMSPADRIGSWIANGPGDNDPRLWHQEVKYGAAIAAAWRAGGYRLLHDPDGRHGWPRSAVPGLEQRPKQPETRFTRAMLLRGVTTFITESARRPGTQTWEERVGQKVDAGAAILTTAADDVATLTRIVRDVGEAATTGPDEVFWIPADQDPGVVERAVSILRAHDIQVLAADASGGYVVPHSQPRRGTAEVLLSLDHGRHQSLVATLGLHVLDSRLDRRAAEAADGAAAEVDDPPPTPHTAPRVAAAGTPRVAVYAGQGVKDFAAEGHLGSVRRLLDRTGLPFVLLEADAVRAGQLDEFDVLVVPKGDPDAVLEGSRPGPLWYGPPWDQEEETRGLGADGAAAIGAFVDRGGHYIGVDGGAVLATRRHLALIDCDVSADYLGTGLVELTVDAPDDPLFDGLTGSWDEAGSWRDGLIHAMIDCEAWLGEPGATVLSAGQGVQQLATFSRLLPVRGVAHFAGALPEGPAQRRAAIVRGRRGAGTVTLFAVNPTYRSLSPLSARLLANAVRAPF</sequence>
<comment type="caution">
    <text evidence="3">The sequence shown here is derived from an EMBL/GenBank/DDBJ whole genome shotgun (WGS) entry which is preliminary data.</text>
</comment>
<dbReference type="GO" id="GO:0004181">
    <property type="term" value="F:metallocarboxypeptidase activity"/>
    <property type="evidence" value="ECO:0007669"/>
    <property type="project" value="InterPro"/>
</dbReference>
<dbReference type="GO" id="GO:0008270">
    <property type="term" value="F:zinc ion binding"/>
    <property type="evidence" value="ECO:0007669"/>
    <property type="project" value="InterPro"/>
</dbReference>
<feature type="compositionally biased region" description="Basic residues" evidence="1">
    <location>
        <begin position="11"/>
        <end position="22"/>
    </location>
</feature>
<reference evidence="3 4" key="1">
    <citation type="submission" date="2019-02" db="EMBL/GenBank/DDBJ databases">
        <title>Draft genome sequences of novel Actinobacteria.</title>
        <authorList>
            <person name="Sahin N."/>
            <person name="Ay H."/>
            <person name="Saygin H."/>
        </authorList>
    </citation>
    <scope>NUCLEOTIDE SEQUENCE [LARGE SCALE GENOMIC DNA]</scope>
    <source>
        <strain evidence="3 4">8K307</strain>
    </source>
</reference>
<keyword evidence="4" id="KW-1185">Reference proteome</keyword>
<dbReference type="AlphaFoldDB" id="A0A4R5ADP2"/>
<dbReference type="InterPro" id="IPR000834">
    <property type="entry name" value="Peptidase_M14"/>
</dbReference>
<feature type="region of interest" description="Disordered" evidence="1">
    <location>
        <begin position="1"/>
        <end position="38"/>
    </location>
</feature>
<dbReference type="SUPFAM" id="SSF53187">
    <property type="entry name" value="Zn-dependent exopeptidases"/>
    <property type="match status" value="1"/>
</dbReference>
<evidence type="ECO:0000259" key="2">
    <source>
        <dbReference type="Pfam" id="PF00246"/>
    </source>
</evidence>
<dbReference type="Pfam" id="PF00246">
    <property type="entry name" value="Peptidase_M14"/>
    <property type="match status" value="1"/>
</dbReference>
<evidence type="ECO:0000313" key="4">
    <source>
        <dbReference type="Proteomes" id="UP000295217"/>
    </source>
</evidence>
<dbReference type="Proteomes" id="UP000295217">
    <property type="component" value="Unassembled WGS sequence"/>
</dbReference>
<feature type="compositionally biased region" description="Basic and acidic residues" evidence="1">
    <location>
        <begin position="25"/>
        <end position="34"/>
    </location>
</feature>
<protein>
    <recommendedName>
        <fullName evidence="2">Peptidase M14 domain-containing protein</fullName>
    </recommendedName>
</protein>
<evidence type="ECO:0000313" key="3">
    <source>
        <dbReference type="EMBL" id="TDD69825.1"/>
    </source>
</evidence>
<dbReference type="InterPro" id="IPR029062">
    <property type="entry name" value="Class_I_gatase-like"/>
</dbReference>
<feature type="domain" description="Peptidase M14" evidence="2">
    <location>
        <begin position="121"/>
        <end position="347"/>
    </location>
</feature>
<gene>
    <name evidence="3" type="ORF">E1262_11115</name>
</gene>
<evidence type="ECO:0000256" key="1">
    <source>
        <dbReference type="SAM" id="MobiDB-lite"/>
    </source>
</evidence>
<name>A0A4R5ADP2_9ACTN</name>
<dbReference type="Gene3D" id="3.40.630.10">
    <property type="entry name" value="Zn peptidases"/>
    <property type="match status" value="1"/>
</dbReference>
<dbReference type="EMBL" id="SMLB01000012">
    <property type="protein sequence ID" value="TDD69825.1"/>
    <property type="molecule type" value="Genomic_DNA"/>
</dbReference>
<feature type="region of interest" description="Disordered" evidence="1">
    <location>
        <begin position="532"/>
        <end position="553"/>
    </location>
</feature>
<dbReference type="GO" id="GO:0006508">
    <property type="term" value="P:proteolysis"/>
    <property type="evidence" value="ECO:0007669"/>
    <property type="project" value="InterPro"/>
</dbReference>
<organism evidence="3 4">
    <name type="scientific">Jiangella aurantiaca</name>
    <dbReference type="NCBI Taxonomy" id="2530373"/>
    <lineage>
        <taxon>Bacteria</taxon>
        <taxon>Bacillati</taxon>
        <taxon>Actinomycetota</taxon>
        <taxon>Actinomycetes</taxon>
        <taxon>Jiangellales</taxon>
        <taxon>Jiangellaceae</taxon>
        <taxon>Jiangella</taxon>
    </lineage>
</organism>